<keyword evidence="4" id="KW-1185">Reference proteome</keyword>
<keyword evidence="2" id="KW-0732">Signal</keyword>
<accession>A0A395SGK5</accession>
<feature type="transmembrane region" description="Helical" evidence="1">
    <location>
        <begin position="250"/>
        <end position="268"/>
    </location>
</feature>
<name>A0A395SGK5_9HYPO</name>
<dbReference type="OrthoDB" id="5153226at2759"/>
<sequence>MPLLLKLPSLSTPLVALLLSSFLPTASAAPAAGVVDTVGFWLGFCLVLVLSAVEALASIIWTRFRVTSDGTHPCELSCRVCGREILISNIDTYTATQIANEGMPAGCYSNSHSSLTFSQYDTVMDDYSSSNGCSCFGGWENRRMEAHRGTTEAVIDKYGSLMLVPTLLIRRFNPAMGLEAPAGLFNNIKDLLRPRTERTAERMLEHAVHLLVGFADISLGVAGLVLNPSSPRMLFDTIKDPKAPMTFENYLTLFLMSWLLGVLLLLCMRPLRSTKRSIQMFGWPGAIAFSVATLANLVLFCLGCWKIDHARRHHMPWTPMLSYWIGGASAINYAVCGVELFHTFGLVGLVSMLTDTFN</sequence>
<comment type="caution">
    <text evidence="3">The sequence shown here is derived from an EMBL/GenBank/DDBJ whole genome shotgun (WGS) entry which is preliminary data.</text>
</comment>
<evidence type="ECO:0000313" key="4">
    <source>
        <dbReference type="Proteomes" id="UP000266234"/>
    </source>
</evidence>
<evidence type="ECO:0000256" key="1">
    <source>
        <dbReference type="SAM" id="Phobius"/>
    </source>
</evidence>
<feature type="transmembrane region" description="Helical" evidence="1">
    <location>
        <begin position="325"/>
        <end position="353"/>
    </location>
</feature>
<protein>
    <submittedName>
        <fullName evidence="3">Uncharacterized protein</fullName>
    </submittedName>
</protein>
<feature type="transmembrane region" description="Helical" evidence="1">
    <location>
        <begin position="280"/>
        <end position="305"/>
    </location>
</feature>
<dbReference type="Proteomes" id="UP000266234">
    <property type="component" value="Unassembled WGS sequence"/>
</dbReference>
<feature type="signal peptide" evidence="2">
    <location>
        <begin position="1"/>
        <end position="28"/>
    </location>
</feature>
<gene>
    <name evidence="3" type="ORF">FLONG3_7187</name>
</gene>
<organism evidence="3 4">
    <name type="scientific">Fusarium longipes</name>
    <dbReference type="NCBI Taxonomy" id="694270"/>
    <lineage>
        <taxon>Eukaryota</taxon>
        <taxon>Fungi</taxon>
        <taxon>Dikarya</taxon>
        <taxon>Ascomycota</taxon>
        <taxon>Pezizomycotina</taxon>
        <taxon>Sordariomycetes</taxon>
        <taxon>Hypocreomycetidae</taxon>
        <taxon>Hypocreales</taxon>
        <taxon>Nectriaceae</taxon>
        <taxon>Fusarium</taxon>
    </lineage>
</organism>
<keyword evidence="1" id="KW-0472">Membrane</keyword>
<dbReference type="AlphaFoldDB" id="A0A395SGK5"/>
<dbReference type="EMBL" id="PXOG01000162">
    <property type="protein sequence ID" value="RGP71237.1"/>
    <property type="molecule type" value="Genomic_DNA"/>
</dbReference>
<evidence type="ECO:0000313" key="3">
    <source>
        <dbReference type="EMBL" id="RGP71237.1"/>
    </source>
</evidence>
<reference evidence="3 4" key="1">
    <citation type="journal article" date="2018" name="PLoS Pathog.">
        <title>Evolution of structural diversity of trichothecenes, a family of toxins produced by plant pathogenic and entomopathogenic fungi.</title>
        <authorList>
            <person name="Proctor R.H."/>
            <person name="McCormick S.P."/>
            <person name="Kim H.S."/>
            <person name="Cardoza R.E."/>
            <person name="Stanley A.M."/>
            <person name="Lindo L."/>
            <person name="Kelly A."/>
            <person name="Brown D.W."/>
            <person name="Lee T."/>
            <person name="Vaughan M.M."/>
            <person name="Alexander N.J."/>
            <person name="Busman M."/>
            <person name="Gutierrez S."/>
        </authorList>
    </citation>
    <scope>NUCLEOTIDE SEQUENCE [LARGE SCALE GENOMIC DNA]</scope>
    <source>
        <strain evidence="3 4">NRRL 20695</strain>
    </source>
</reference>
<keyword evidence="1" id="KW-1133">Transmembrane helix</keyword>
<feature type="chain" id="PRO_5017433705" evidence="2">
    <location>
        <begin position="29"/>
        <end position="358"/>
    </location>
</feature>
<feature type="transmembrane region" description="Helical" evidence="1">
    <location>
        <begin position="38"/>
        <end position="61"/>
    </location>
</feature>
<feature type="transmembrane region" description="Helical" evidence="1">
    <location>
        <begin position="207"/>
        <end position="226"/>
    </location>
</feature>
<proteinExistence type="predicted"/>
<evidence type="ECO:0000256" key="2">
    <source>
        <dbReference type="SAM" id="SignalP"/>
    </source>
</evidence>
<keyword evidence="1" id="KW-0812">Transmembrane</keyword>